<dbReference type="InterPro" id="IPR036770">
    <property type="entry name" value="Ankyrin_rpt-contain_sf"/>
</dbReference>
<dbReference type="Gene3D" id="1.25.40.20">
    <property type="entry name" value="Ankyrin repeat-containing domain"/>
    <property type="match status" value="1"/>
</dbReference>
<organism evidence="5">
    <name type="scientific">Pyricularia oryzae (strain Y34)</name>
    <name type="common">Rice blast fungus</name>
    <name type="synonym">Magnaporthe oryzae</name>
    <dbReference type="NCBI Taxonomy" id="1143189"/>
    <lineage>
        <taxon>Eukaryota</taxon>
        <taxon>Fungi</taxon>
        <taxon>Dikarya</taxon>
        <taxon>Ascomycota</taxon>
        <taxon>Pezizomycotina</taxon>
        <taxon>Sordariomycetes</taxon>
        <taxon>Sordariomycetidae</taxon>
        <taxon>Magnaporthales</taxon>
        <taxon>Pyriculariaceae</taxon>
        <taxon>Pyricularia</taxon>
    </lineage>
</organism>
<dbReference type="InterPro" id="IPR058525">
    <property type="entry name" value="DUF8212"/>
</dbReference>
<evidence type="ECO:0000256" key="2">
    <source>
        <dbReference type="PROSITE-ProRule" id="PRU00023"/>
    </source>
</evidence>
<dbReference type="Pfam" id="PF26640">
    <property type="entry name" value="DUF8212"/>
    <property type="match status" value="1"/>
</dbReference>
<accession>A0AA97NZ45</accession>
<dbReference type="Pfam" id="PF12796">
    <property type="entry name" value="Ank_2"/>
    <property type="match status" value="1"/>
</dbReference>
<feature type="domain" description="DUF8212" evidence="4">
    <location>
        <begin position="661"/>
        <end position="684"/>
    </location>
</feature>
<protein>
    <submittedName>
        <fullName evidence="5">HET domain-containing protein</fullName>
    </submittedName>
</protein>
<dbReference type="Pfam" id="PF06985">
    <property type="entry name" value="HET"/>
    <property type="match status" value="1"/>
</dbReference>
<comment type="similarity">
    <text evidence="1">Belongs to the peptidase M20A family.</text>
</comment>
<evidence type="ECO:0000313" key="5">
    <source>
        <dbReference type="EMBL" id="ELQ38985.1"/>
    </source>
</evidence>
<dbReference type="SUPFAM" id="SSF53187">
    <property type="entry name" value="Zn-dependent exopeptidases"/>
    <property type="match status" value="1"/>
</dbReference>
<dbReference type="FunFam" id="3.30.70.360:FF:000004">
    <property type="entry name" value="Peptidase M20 domain-containing protein 2"/>
    <property type="match status" value="1"/>
</dbReference>
<sequence>MEEIDGFVWVDAPESDQPNEIDNKIYNDGLKCRISVIEEALKPLTENLWSLNKYIHDHPELGYQEHKTHDALTGFMQQQKGWQVTRSAFGMETAWTAVYSSESAGPVVAFNAEMDALPGLGHACGHNLIAIASVAAGLATAEVMRKSHLPGKVVIIGTPAEEGGGGKIKLLEAGAYADVDVSLISHPSIVNNSPMVRTTAFSKLEVEYHGRAAHGANSPWLGINALDALITAYNAISVLRQQTQPGDVIGLQITNGGNAPNVIHAFAAGKAVLRATSASRLQELQRKVEACFRAGAEATGARLEVKATPGYKDHVPNRVMAESYTKYWEALPDMPQPRIPPGGQLTFVKASTDQGDISYCMPSLNASFAIPPGPKGGPPHSPDFEKASSTEAAFDRAMRVGKAMAGTAVDLFADQEFLEKVKAQWRRDMVIEFTDDKIPQYAILSHTWGAEEVSYQDMQRLATNRKRKSWDLGRSPSSSSTASVAMAIFEMSGYIKIKAASHYARAHGFRYLWVDTCCIDKTSSAELSEAINSMFVWYRDAALCFAYLEDVPNRQLKDSRWFTRGWTLQELIAPRQMIFCSSNWNEVGRKSSSNFCDLLATITGVDRRVLRGNINLDEISVANRMRWAANRKTTRREDMAYCLMGIFSVNMPLLYGEGGIRAFIRLQEEIMKDTDDHSIFAWAAQPLSDNPLHGLLASSPAAFADAQTIRLPPLQTSDSVPMSMTNQGLRLKVFLWSVPEYLDDLRRYLPRDSVVTSQELSLPLDGYFAFLECSVIENGEFLCPVILLRNLWGDQYARINIDMVYHLRDPRTYSLDRPGSGYCSIYVKRSPREILPDFIVALEKGLGSYDDRITFVEQALPPESWDPASFVLTPRPVGPSKTTVATIRFADSARKSCLDVSVGLIKVSHGWEPWCRQSHHVSRSLWDVHKELVDALWNSQMPQQLWEAGDTMGTVAQTRLTTRYGRPYVLLEFVQRFEIDGTEIFQPEDNINAAIQTAIEAAKKVLPEPKDGWISDLEATDLVEELHHAGEDDIINIVHESQQGLTGFNRLHLALATGSCKLFDRCISEDVTKPPYGRQETVADLIAFLLGDIYQTGVSLPPDQAAVEAILALDPLSARKLDIRGYSVLWHVARGGDASRMAWLLRDGFTIEAMCRDGRRPIHAACREGYSDVVKVLLESGARADLVANGRTKCVEVLLEAGVDVSRRCECYFVSFNEARSIKKPESFDVVAANELPGNIAAERGFDQIMELISGRGREAAKSPLSPRAMSFEREDDWVVRSVSAPSGTGLAPESS</sequence>
<dbReference type="PANTHER" id="PTHR30575:SF4">
    <property type="entry name" value="PEPTIDASE M20 DOMAIN-CONTAINING PROTEIN 2"/>
    <property type="match status" value="1"/>
</dbReference>
<dbReference type="InterPro" id="IPR052030">
    <property type="entry name" value="Peptidase_M20/M20A_hydrolases"/>
</dbReference>
<dbReference type="EMBL" id="JH793871">
    <property type="protein sequence ID" value="ELQ38985.1"/>
    <property type="molecule type" value="Genomic_DNA"/>
</dbReference>
<dbReference type="InterPro" id="IPR017439">
    <property type="entry name" value="Amidohydrolase"/>
</dbReference>
<keyword evidence="2" id="KW-0040">ANK repeat</keyword>
<feature type="repeat" description="ANK" evidence="2">
    <location>
        <begin position="1157"/>
        <end position="1189"/>
    </location>
</feature>
<feature type="domain" description="Heterokaryon incompatibility" evidence="3">
    <location>
        <begin position="441"/>
        <end position="550"/>
    </location>
</feature>
<dbReference type="SUPFAM" id="SSF55031">
    <property type="entry name" value="Bacterial exopeptidase dimerisation domain"/>
    <property type="match status" value="1"/>
</dbReference>
<evidence type="ECO:0000259" key="3">
    <source>
        <dbReference type="Pfam" id="PF06985"/>
    </source>
</evidence>
<proteinExistence type="inferred from homology"/>
<dbReference type="Gene3D" id="3.30.70.360">
    <property type="match status" value="1"/>
</dbReference>
<evidence type="ECO:0000256" key="1">
    <source>
        <dbReference type="ARBA" id="ARBA00006247"/>
    </source>
</evidence>
<dbReference type="InterPro" id="IPR010730">
    <property type="entry name" value="HET"/>
</dbReference>
<reference evidence="5" key="1">
    <citation type="journal article" date="2012" name="PLoS Genet.">
        <title>Comparative analysis of the genomes of two field isolates of the rice blast fungus Magnaporthe oryzae.</title>
        <authorList>
            <person name="Xue M."/>
            <person name="Yang J."/>
            <person name="Li Z."/>
            <person name="Hu S."/>
            <person name="Yao N."/>
            <person name="Dean R.A."/>
            <person name="Zhao W."/>
            <person name="Shen M."/>
            <person name="Zhang H."/>
            <person name="Li C."/>
            <person name="Liu L."/>
            <person name="Cao L."/>
            <person name="Xu X."/>
            <person name="Xing Y."/>
            <person name="Hsiang T."/>
            <person name="Zhang Z."/>
            <person name="Xu J.R."/>
            <person name="Peng Y.L."/>
        </authorList>
    </citation>
    <scope>NUCLEOTIDE SEQUENCE</scope>
    <source>
        <strain evidence="5">Y34</strain>
    </source>
</reference>
<dbReference type="PANTHER" id="PTHR30575">
    <property type="entry name" value="PEPTIDASE M20"/>
    <property type="match status" value="1"/>
</dbReference>
<dbReference type="PROSITE" id="PS50088">
    <property type="entry name" value="ANK_REPEAT"/>
    <property type="match status" value="1"/>
</dbReference>
<dbReference type="GO" id="GO:0016805">
    <property type="term" value="F:dipeptidase activity"/>
    <property type="evidence" value="ECO:0007669"/>
    <property type="project" value="TreeGrafter"/>
</dbReference>
<dbReference type="PROSITE" id="PS50297">
    <property type="entry name" value="ANK_REP_REGION"/>
    <property type="match status" value="1"/>
</dbReference>
<dbReference type="NCBIfam" id="TIGR01891">
    <property type="entry name" value="amidohydrolases"/>
    <property type="match status" value="1"/>
</dbReference>
<evidence type="ECO:0000259" key="4">
    <source>
        <dbReference type="Pfam" id="PF26640"/>
    </source>
</evidence>
<dbReference type="Proteomes" id="UP000011086">
    <property type="component" value="Unassembled WGS sequence"/>
</dbReference>
<dbReference type="Gene3D" id="3.40.630.10">
    <property type="entry name" value="Zn peptidases"/>
    <property type="match status" value="1"/>
</dbReference>
<dbReference type="SUPFAM" id="SSF48403">
    <property type="entry name" value="Ankyrin repeat"/>
    <property type="match status" value="1"/>
</dbReference>
<dbReference type="InterPro" id="IPR002933">
    <property type="entry name" value="Peptidase_M20"/>
</dbReference>
<dbReference type="Pfam" id="PF01546">
    <property type="entry name" value="Peptidase_M20"/>
    <property type="match status" value="1"/>
</dbReference>
<dbReference type="InterPro" id="IPR002110">
    <property type="entry name" value="Ankyrin_rpt"/>
</dbReference>
<dbReference type="SMART" id="SM00248">
    <property type="entry name" value="ANK"/>
    <property type="match status" value="3"/>
</dbReference>
<dbReference type="InterPro" id="IPR036264">
    <property type="entry name" value="Bact_exopeptidase_dim_dom"/>
</dbReference>
<dbReference type="CDD" id="cd05672">
    <property type="entry name" value="M20_ACY1L2-like"/>
    <property type="match status" value="1"/>
</dbReference>
<name>A0AA97NZ45_PYRO3</name>
<gene>
    <name evidence="5" type="ORF">OOU_Y34scaffold00516g20</name>
</gene>